<dbReference type="Pfam" id="PF02837">
    <property type="entry name" value="Glyco_hydro_2_N"/>
    <property type="match status" value="1"/>
</dbReference>
<dbReference type="PANTHER" id="PTHR42732">
    <property type="entry name" value="BETA-GALACTOSIDASE"/>
    <property type="match status" value="1"/>
</dbReference>
<evidence type="ECO:0000256" key="3">
    <source>
        <dbReference type="ARBA" id="ARBA00023295"/>
    </source>
</evidence>
<dbReference type="PRINTS" id="PR00132">
    <property type="entry name" value="GLHYDRLASE2"/>
</dbReference>
<dbReference type="Gene3D" id="2.60.40.10">
    <property type="entry name" value="Immunoglobulins"/>
    <property type="match status" value="1"/>
</dbReference>
<dbReference type="InterPro" id="IPR017853">
    <property type="entry name" value="GH"/>
</dbReference>
<dbReference type="InterPro" id="IPR006101">
    <property type="entry name" value="Glyco_hydro_2"/>
</dbReference>
<reference evidence="8" key="1">
    <citation type="submission" date="2016-10" db="EMBL/GenBank/DDBJ databases">
        <authorList>
            <person name="Varghese N."/>
            <person name="Submissions S."/>
        </authorList>
    </citation>
    <scope>NUCLEOTIDE SEQUENCE [LARGE SCALE GENOMIC DNA]</scope>
    <source>
        <strain evidence="8">DSM 23920</strain>
    </source>
</reference>
<comment type="similarity">
    <text evidence="1">Belongs to the glycosyl hydrolase 2 family.</text>
</comment>
<dbReference type="GO" id="GO:0004553">
    <property type="term" value="F:hydrolase activity, hydrolyzing O-glycosyl compounds"/>
    <property type="evidence" value="ECO:0007669"/>
    <property type="project" value="InterPro"/>
</dbReference>
<gene>
    <name evidence="7" type="ORF">SAMN05660909_00247</name>
</gene>
<dbReference type="PANTHER" id="PTHR42732:SF1">
    <property type="entry name" value="BETA-MANNOSIDASE"/>
    <property type="match status" value="1"/>
</dbReference>
<evidence type="ECO:0000256" key="1">
    <source>
        <dbReference type="ARBA" id="ARBA00007401"/>
    </source>
</evidence>
<dbReference type="InterPro" id="IPR013783">
    <property type="entry name" value="Ig-like_fold"/>
</dbReference>
<evidence type="ECO:0000259" key="4">
    <source>
        <dbReference type="Pfam" id="PF00703"/>
    </source>
</evidence>
<keyword evidence="8" id="KW-1185">Reference proteome</keyword>
<sequence>MRKEKMHSCLKVFSAVQIYAVLLFLLIADLANAQTAMTNPWSRNRHSLDGEWKVIVDPSNTGEWLQVWLEKKPEKKTDFFEYSFENGPVLNVPGDFNSQRCDLTYYEGVVWYKKEFEYTSKDRKRLFLYFGGVNYQADVYLNGKKLGSHEGGFTPFQFEITGMVKNGANSIIVKTNNARQKNGLPANGFDWLNFGGITRDVDLVETGETYIDDFTLRLKKGSLKTVQCMVKLNGNQAARNNITIKIPELNIKKKIVSDSTGYASVEFSGPFRLWSPDQPKLYEVMIECGTDSVTDSIGFRSIEVKDGKVWLNKQPVFLKGVNIHEENPYKGARAASLEDARLLLGAAKELGCNFVRLAHYPHNDNMIREAEKMGLMVWDELPIYQHINFSDSTVPAKMELMLSEMVKRDKNRCGVIIWSLSNETYPSTANRNSALIKLTGSCRQKDPTRLVAHVTNTQRYANNIMEVSDTLYRYADIVAVNEYIGWYVPWQGKPTDTKWKMDFGDKPVVISEFGGEALYGSRNEPADMAAYWTESYQEKIYTDQLAMFDSIPHLAGVCPWLLFDYKSPGRLHPVYQKGYNRKGLLSEKGEKKKAWKVMREYYQRK</sequence>
<dbReference type="Gene3D" id="2.60.120.260">
    <property type="entry name" value="Galactose-binding domain-like"/>
    <property type="match status" value="1"/>
</dbReference>
<evidence type="ECO:0000313" key="8">
    <source>
        <dbReference type="Proteomes" id="UP000199656"/>
    </source>
</evidence>
<organism evidence="7 8">
    <name type="scientific">Chitinophaga terrae</name>
    <name type="common">ex Kim and Jung 2007</name>
    <dbReference type="NCBI Taxonomy" id="408074"/>
    <lineage>
        <taxon>Bacteria</taxon>
        <taxon>Pseudomonadati</taxon>
        <taxon>Bacteroidota</taxon>
        <taxon>Chitinophagia</taxon>
        <taxon>Chitinophagales</taxon>
        <taxon>Chitinophagaceae</taxon>
        <taxon>Chitinophaga</taxon>
    </lineage>
</organism>
<dbReference type="InterPro" id="IPR008979">
    <property type="entry name" value="Galactose-bd-like_sf"/>
</dbReference>
<name>A0A1H3X3P3_9BACT</name>
<dbReference type="InterPro" id="IPR036156">
    <property type="entry name" value="Beta-gal/glucu_dom_sf"/>
</dbReference>
<dbReference type="InterPro" id="IPR006102">
    <property type="entry name" value="Ig-like_GH2"/>
</dbReference>
<dbReference type="STRING" id="408074.SAMN05660909_00247"/>
<proteinExistence type="inferred from homology"/>
<dbReference type="InterPro" id="IPR006104">
    <property type="entry name" value="Glyco_hydro_2_N"/>
</dbReference>
<dbReference type="EMBL" id="FNRL01000001">
    <property type="protein sequence ID" value="SDZ93873.1"/>
    <property type="molecule type" value="Genomic_DNA"/>
</dbReference>
<feature type="domain" description="Glycoside hydrolase family 2 catalytic" evidence="5">
    <location>
        <begin position="302"/>
        <end position="566"/>
    </location>
</feature>
<evidence type="ECO:0000313" key="7">
    <source>
        <dbReference type="EMBL" id="SDZ93873.1"/>
    </source>
</evidence>
<dbReference type="Proteomes" id="UP000199656">
    <property type="component" value="Unassembled WGS sequence"/>
</dbReference>
<dbReference type="SUPFAM" id="SSF51445">
    <property type="entry name" value="(Trans)glycosidases"/>
    <property type="match status" value="1"/>
</dbReference>
<dbReference type="SUPFAM" id="SSF49785">
    <property type="entry name" value="Galactose-binding domain-like"/>
    <property type="match status" value="1"/>
</dbReference>
<dbReference type="InterPro" id="IPR051913">
    <property type="entry name" value="GH2_Domain-Containing"/>
</dbReference>
<dbReference type="Gene3D" id="3.20.20.80">
    <property type="entry name" value="Glycosidases"/>
    <property type="match status" value="1"/>
</dbReference>
<dbReference type="SUPFAM" id="SSF49303">
    <property type="entry name" value="beta-Galactosidase/glucuronidase domain"/>
    <property type="match status" value="1"/>
</dbReference>
<evidence type="ECO:0000256" key="2">
    <source>
        <dbReference type="ARBA" id="ARBA00022801"/>
    </source>
</evidence>
<dbReference type="InterPro" id="IPR006103">
    <property type="entry name" value="Glyco_hydro_2_cat"/>
</dbReference>
<keyword evidence="3" id="KW-0326">Glycosidase</keyword>
<feature type="domain" description="Glycosyl hydrolases family 2 sugar binding" evidence="6">
    <location>
        <begin position="47"/>
        <end position="205"/>
    </location>
</feature>
<dbReference type="AlphaFoldDB" id="A0A1H3X3P3"/>
<dbReference type="GO" id="GO:0005975">
    <property type="term" value="P:carbohydrate metabolic process"/>
    <property type="evidence" value="ECO:0007669"/>
    <property type="project" value="InterPro"/>
</dbReference>
<dbReference type="RefSeq" id="WP_225889569.1">
    <property type="nucleotide sequence ID" value="NZ_BKAT01000012.1"/>
</dbReference>
<evidence type="ECO:0000259" key="5">
    <source>
        <dbReference type="Pfam" id="PF02836"/>
    </source>
</evidence>
<evidence type="ECO:0000259" key="6">
    <source>
        <dbReference type="Pfam" id="PF02837"/>
    </source>
</evidence>
<accession>A0A1H3X3P3</accession>
<dbReference type="Pfam" id="PF00703">
    <property type="entry name" value="Glyco_hydro_2"/>
    <property type="match status" value="1"/>
</dbReference>
<keyword evidence="2" id="KW-0378">Hydrolase</keyword>
<dbReference type="Pfam" id="PF02836">
    <property type="entry name" value="Glyco_hydro_2_C"/>
    <property type="match status" value="1"/>
</dbReference>
<protein>
    <submittedName>
        <fullName evidence="7">Beta-glucuronidase</fullName>
    </submittedName>
</protein>
<feature type="domain" description="Glycoside hydrolase family 2 immunoglobulin-like beta-sandwich" evidence="4">
    <location>
        <begin position="209"/>
        <end position="300"/>
    </location>
</feature>